<feature type="repeat" description="ANK" evidence="3">
    <location>
        <begin position="513"/>
        <end position="545"/>
    </location>
</feature>
<dbReference type="Proteomes" id="UP001302126">
    <property type="component" value="Unassembled WGS sequence"/>
</dbReference>
<dbReference type="InterPro" id="IPR036770">
    <property type="entry name" value="Ankyrin_rpt-contain_sf"/>
</dbReference>
<feature type="domain" description="Heterokaryon incompatibility" evidence="5">
    <location>
        <begin position="812"/>
        <end position="979"/>
    </location>
</feature>
<accession>A0AAN6WR42</accession>
<evidence type="ECO:0000259" key="5">
    <source>
        <dbReference type="Pfam" id="PF06985"/>
    </source>
</evidence>
<evidence type="ECO:0000256" key="2">
    <source>
        <dbReference type="ARBA" id="ARBA00023043"/>
    </source>
</evidence>
<dbReference type="PROSITE" id="PS50088">
    <property type="entry name" value="ANK_REPEAT"/>
    <property type="match status" value="14"/>
</dbReference>
<dbReference type="InterPro" id="IPR005103">
    <property type="entry name" value="AA9_LPMO"/>
</dbReference>
<reference evidence="6" key="2">
    <citation type="submission" date="2023-05" db="EMBL/GenBank/DDBJ databases">
        <authorList>
            <consortium name="Lawrence Berkeley National Laboratory"/>
            <person name="Steindorff A."/>
            <person name="Hensen N."/>
            <person name="Bonometti L."/>
            <person name="Westerberg I."/>
            <person name="Brannstrom I.O."/>
            <person name="Guillou S."/>
            <person name="Cros-Aarteil S."/>
            <person name="Calhoun S."/>
            <person name="Haridas S."/>
            <person name="Kuo A."/>
            <person name="Mondo S."/>
            <person name="Pangilinan J."/>
            <person name="Riley R."/>
            <person name="Labutti K."/>
            <person name="Andreopoulos B."/>
            <person name="Lipzen A."/>
            <person name="Chen C."/>
            <person name="Yanf M."/>
            <person name="Daum C."/>
            <person name="Ng V."/>
            <person name="Clum A."/>
            <person name="Ohm R."/>
            <person name="Martin F."/>
            <person name="Silar P."/>
            <person name="Natvig D."/>
            <person name="Lalanne C."/>
            <person name="Gautier V."/>
            <person name="Ament-Velasquez S.L."/>
            <person name="Kruys A."/>
            <person name="Hutchinson M.I."/>
            <person name="Powell A.J."/>
            <person name="Barry K."/>
            <person name="Miller A.N."/>
            <person name="Grigoriev I.V."/>
            <person name="Debuchy R."/>
            <person name="Gladieux P."/>
            <person name="Thoren M.H."/>
            <person name="Johannesson H."/>
        </authorList>
    </citation>
    <scope>NUCLEOTIDE SEQUENCE</scope>
    <source>
        <strain evidence="6">PSN309</strain>
    </source>
</reference>
<dbReference type="InterPro" id="IPR002110">
    <property type="entry name" value="Ankyrin_rpt"/>
</dbReference>
<organism evidence="6 7">
    <name type="scientific">Podospora australis</name>
    <dbReference type="NCBI Taxonomy" id="1536484"/>
    <lineage>
        <taxon>Eukaryota</taxon>
        <taxon>Fungi</taxon>
        <taxon>Dikarya</taxon>
        <taxon>Ascomycota</taxon>
        <taxon>Pezizomycotina</taxon>
        <taxon>Sordariomycetes</taxon>
        <taxon>Sordariomycetidae</taxon>
        <taxon>Sordariales</taxon>
        <taxon>Podosporaceae</taxon>
        <taxon>Podospora</taxon>
    </lineage>
</organism>
<feature type="repeat" description="ANK" evidence="3">
    <location>
        <begin position="239"/>
        <end position="271"/>
    </location>
</feature>
<feature type="repeat" description="ANK" evidence="3">
    <location>
        <begin position="305"/>
        <end position="337"/>
    </location>
</feature>
<feature type="repeat" description="ANK" evidence="3">
    <location>
        <begin position="40"/>
        <end position="72"/>
    </location>
</feature>
<dbReference type="Pfam" id="PF12796">
    <property type="entry name" value="Ank_2"/>
    <property type="match status" value="6"/>
</dbReference>
<feature type="repeat" description="ANK" evidence="3">
    <location>
        <begin position="548"/>
        <end position="580"/>
    </location>
</feature>
<feature type="repeat" description="ANK" evidence="3">
    <location>
        <begin position="340"/>
        <end position="364"/>
    </location>
</feature>
<protein>
    <submittedName>
        <fullName evidence="6">Ankyrin repeat-containing domain protein</fullName>
    </submittedName>
</protein>
<dbReference type="PANTHER" id="PTHR24123">
    <property type="entry name" value="ANKYRIN REPEAT-CONTAINING"/>
    <property type="match status" value="1"/>
</dbReference>
<dbReference type="PANTHER" id="PTHR24123:SF33">
    <property type="entry name" value="PROTEIN HOS4"/>
    <property type="match status" value="1"/>
</dbReference>
<feature type="repeat" description="ANK" evidence="3">
    <location>
        <begin position="480"/>
        <end position="512"/>
    </location>
</feature>
<evidence type="ECO:0000256" key="3">
    <source>
        <dbReference type="PROSITE-ProRule" id="PRU00023"/>
    </source>
</evidence>
<reference evidence="6" key="1">
    <citation type="journal article" date="2023" name="Mol. Phylogenet. Evol.">
        <title>Genome-scale phylogeny and comparative genomics of the fungal order Sordariales.</title>
        <authorList>
            <person name="Hensen N."/>
            <person name="Bonometti L."/>
            <person name="Westerberg I."/>
            <person name="Brannstrom I.O."/>
            <person name="Guillou S."/>
            <person name="Cros-Aarteil S."/>
            <person name="Calhoun S."/>
            <person name="Haridas S."/>
            <person name="Kuo A."/>
            <person name="Mondo S."/>
            <person name="Pangilinan J."/>
            <person name="Riley R."/>
            <person name="LaButti K."/>
            <person name="Andreopoulos B."/>
            <person name="Lipzen A."/>
            <person name="Chen C."/>
            <person name="Yan M."/>
            <person name="Daum C."/>
            <person name="Ng V."/>
            <person name="Clum A."/>
            <person name="Steindorff A."/>
            <person name="Ohm R.A."/>
            <person name="Martin F."/>
            <person name="Silar P."/>
            <person name="Natvig D.O."/>
            <person name="Lalanne C."/>
            <person name="Gautier V."/>
            <person name="Ament-Velasquez S.L."/>
            <person name="Kruys A."/>
            <person name="Hutchinson M.I."/>
            <person name="Powell A.J."/>
            <person name="Barry K."/>
            <person name="Miller A.N."/>
            <person name="Grigoriev I.V."/>
            <person name="Debuchy R."/>
            <person name="Gladieux P."/>
            <person name="Hiltunen Thoren M."/>
            <person name="Johannesson H."/>
        </authorList>
    </citation>
    <scope>NUCLEOTIDE SEQUENCE</scope>
    <source>
        <strain evidence="6">PSN309</strain>
    </source>
</reference>
<gene>
    <name evidence="6" type="ORF">QBC35DRAFT_453006</name>
</gene>
<dbReference type="SUPFAM" id="SSF48403">
    <property type="entry name" value="Ankyrin repeat"/>
    <property type="match status" value="2"/>
</dbReference>
<dbReference type="InterPro" id="IPR051165">
    <property type="entry name" value="Multifunctional_ANK_Repeat"/>
</dbReference>
<dbReference type="Pfam" id="PF03443">
    <property type="entry name" value="AA9"/>
    <property type="match status" value="1"/>
</dbReference>
<keyword evidence="1" id="KW-0677">Repeat</keyword>
<feature type="repeat" description="ANK" evidence="3">
    <location>
        <begin position="73"/>
        <end position="105"/>
    </location>
</feature>
<dbReference type="PRINTS" id="PR01415">
    <property type="entry name" value="ANKYRIN"/>
</dbReference>
<dbReference type="PROSITE" id="PS50297">
    <property type="entry name" value="ANK_REP_REGION"/>
    <property type="match status" value="13"/>
</dbReference>
<comment type="caution">
    <text evidence="6">The sequence shown here is derived from an EMBL/GenBank/DDBJ whole genome shotgun (WGS) entry which is preliminary data.</text>
</comment>
<dbReference type="Pfam" id="PF06985">
    <property type="entry name" value="HET"/>
    <property type="match status" value="1"/>
</dbReference>
<evidence type="ECO:0000256" key="1">
    <source>
        <dbReference type="ARBA" id="ARBA00022737"/>
    </source>
</evidence>
<dbReference type="Gene3D" id="2.70.50.70">
    <property type="match status" value="1"/>
</dbReference>
<sequence>MADNGQKLFNAAATGDLDKLKALLDSGTDVNYHQDVDGIKGWTPLMIAAREGRTEVVRVLLERGANVEFESKNGFTALVLAAWNNHRSSISELIDAGADINQQTKTGSTALHMAAFKGFPVIVRLLLDWDADPTIVDDDGFSVLHRAARKDHQEVVKLLLQRGVDPAEEVPDGGPSILQLAKEHRARGIIDILEDWMANIAEDTSHLLPAFFAAAEYGRVREVERWLDRGVDVNATDASGGTALILGAQKGYEGLVWEVLESGAEVDHQDERGHTALWWAAWEAHIGVIESLLEKGADVELPDEESRTPLSAAAQKGWLKIVEILIQQGALADSRAKDLQGNTPFTFAAREGEIEIMKLLWEQGTWEGDGSHDLALALKWAKHEEDDEMEGLLRSWGAKEPAAVDELADSLEKAALEKRERRGSNITQVIDQDPVELTEWLDALNGDLDVQLVQAAFTGMLPKARRLVRLGASVTCKTKSGRTPIFAASQGGEVDMVRWLLDQGADLRERNNRGQTPLWRAAWGGHVDVVRLLLENGARAHVDQPSVSGLTPFLAACTERHTDVARVLLDQGANLEAEDKDGDTALGWEASVKRTENETHLRFLLDRHANIEHRRKNGHTPLQLAARAGKTLTVRLLLEAGASTLPVATILVDDGVRRHDILQSNTVSPLAQASANGHEAVAELLIQAGADIDHKDELGFTPLHLASRNGQAMTVRLLIEYGANINTRSALGDTPLSDAKLGFRDTTVQILSRSSEIRTRAQAVREANSRMYQYQPLTAATSIRVVELEPGYSDDFISFDLYEVNLKDKPYFEALSYEWGERSGTIPVQCGTEGRYLLVTPNLKEILKTLRRKHEKRILWIDAICINQQDIPERNSQVSMMTDIYRSTSMVNMWLGPPTDHAETIFRLFSLFSEMYDVFAGAGDWNPLLRGQGYPDLDAKQRQRFLELWGQILKLDSPVGALRDLMQRSYFTRAWIFQELVLAHKGTMFSGPHQTGWDTVKKALWARDTSSSYFWPDLEAAFSEPIQARMLGQIVRIKNEYLEEMKFVSDAYYRGNRAKTFECWGLFQTLIKLQAGDLRDKVNAGIGVLEEKDQAALAPDYSLTTQETYIRAARYVISVTKTANKLKLWAGWNRPCQKKVLNLPSWVPDWSTPPPFRTESVGVRDVNLSGLVPGDIETSPTTLKVNAYILDRVEFKVSITMATDLYGDIVKVIAQRLARKGRSMFDTHPSFPISKLADNSLTNLEVLWYSLFGQKHNVEVYTSSVEEITSFLAWKLSTDLETPPQSRKLSDKFEKLVEKYDWDARSKSQPDFDFAICEKMESLCIVDKDLVLTDKGYMAHTGCPNTAEAGMVLAAVTGAEDVCLIKKSSNGNDAEYADWVRVGGLAELVSDLDDTQGILLVNGTETTAWKYVRKVAPEFDDTYYPEGSDYPKVGPQMDLASPNITCGRNAFAAATTTETADVIAGSEVGFRVSWDGNGPYGFFWHHGPAQIYLSKAPNDDLEHYRGDGDWFKIAYAGPLNDNQWSLFWKSDFNFTIPKTTPPGKYLMRIEQFFPTDSYNYTQWYVNCAHINIIGPGGGTPTGFAKFPGTYTIDDPGIRIPPNQIVRGHVKDEDMRLMEYQPPGPAVWTG</sequence>
<feature type="repeat" description="ANK" evidence="3">
    <location>
        <begin position="106"/>
        <end position="138"/>
    </location>
</feature>
<feature type="repeat" description="ANK" evidence="3">
    <location>
        <begin position="272"/>
        <end position="304"/>
    </location>
</feature>
<dbReference type="Pfam" id="PF00023">
    <property type="entry name" value="Ank"/>
    <property type="match status" value="2"/>
</dbReference>
<keyword evidence="2 3" id="KW-0040">ANK repeat</keyword>
<dbReference type="Gene3D" id="1.25.40.20">
    <property type="entry name" value="Ankyrin repeat-containing domain"/>
    <property type="match status" value="5"/>
</dbReference>
<dbReference type="SMART" id="SM00248">
    <property type="entry name" value="ANK"/>
    <property type="match status" value="17"/>
</dbReference>
<keyword evidence="7" id="KW-1185">Reference proteome</keyword>
<feature type="repeat" description="ANK" evidence="3">
    <location>
        <begin position="139"/>
        <end position="165"/>
    </location>
</feature>
<feature type="repeat" description="ANK" evidence="3">
    <location>
        <begin position="617"/>
        <end position="643"/>
    </location>
</feature>
<evidence type="ECO:0000259" key="4">
    <source>
        <dbReference type="Pfam" id="PF03443"/>
    </source>
</evidence>
<evidence type="ECO:0000313" key="7">
    <source>
        <dbReference type="Proteomes" id="UP001302126"/>
    </source>
</evidence>
<feature type="domain" description="Auxiliary Activity family 9 catalytic" evidence="4">
    <location>
        <begin position="1400"/>
        <end position="1599"/>
    </location>
</feature>
<feature type="repeat" description="ANK" evidence="3">
    <location>
        <begin position="698"/>
        <end position="730"/>
    </location>
</feature>
<dbReference type="EMBL" id="MU864416">
    <property type="protein sequence ID" value="KAK4186768.1"/>
    <property type="molecule type" value="Genomic_DNA"/>
</dbReference>
<name>A0AAN6WR42_9PEZI</name>
<feature type="repeat" description="ANK" evidence="3">
    <location>
        <begin position="665"/>
        <end position="697"/>
    </location>
</feature>
<evidence type="ECO:0000313" key="6">
    <source>
        <dbReference type="EMBL" id="KAK4186768.1"/>
    </source>
</evidence>
<dbReference type="InterPro" id="IPR010730">
    <property type="entry name" value="HET"/>
</dbReference>
<proteinExistence type="predicted"/>